<dbReference type="Proteomes" id="UP001250181">
    <property type="component" value="Unassembled WGS sequence"/>
</dbReference>
<dbReference type="SMART" id="SM00422">
    <property type="entry name" value="HTH_MERR"/>
    <property type="match status" value="1"/>
</dbReference>
<protein>
    <submittedName>
        <fullName evidence="5">MerR family transcriptional regulator</fullName>
    </submittedName>
</protein>
<name>A0ABU3QLI1_9ACTN</name>
<keyword evidence="1" id="KW-0238">DNA-binding</keyword>
<dbReference type="Pfam" id="PF13411">
    <property type="entry name" value="MerR_1"/>
    <property type="match status" value="1"/>
</dbReference>
<dbReference type="PROSITE" id="PS50937">
    <property type="entry name" value="HTH_MERR_2"/>
    <property type="match status" value="1"/>
</dbReference>
<feature type="domain" description="HTH merR-type" evidence="4">
    <location>
        <begin position="1"/>
        <end position="69"/>
    </location>
</feature>
<dbReference type="InterPro" id="IPR047057">
    <property type="entry name" value="MerR_fam"/>
</dbReference>
<proteinExistence type="predicted"/>
<reference evidence="5 6" key="1">
    <citation type="submission" date="2023-09" db="EMBL/GenBank/DDBJ databases">
        <title>Streptomyces sp. nov.: A antagonism against Alternaria gaisen Producing Streptochlin, Isolated from Tamarix root soil.</title>
        <authorList>
            <person name="Chen Y."/>
        </authorList>
    </citation>
    <scope>NUCLEOTIDE SEQUENCE [LARGE SCALE GENOMIC DNA]</scope>
    <source>
        <strain evidence="5 6">TRM76323</strain>
    </source>
</reference>
<evidence type="ECO:0000256" key="2">
    <source>
        <dbReference type="SAM" id="Coils"/>
    </source>
</evidence>
<evidence type="ECO:0000256" key="3">
    <source>
        <dbReference type="SAM" id="MobiDB-lite"/>
    </source>
</evidence>
<feature type="region of interest" description="Disordered" evidence="3">
    <location>
        <begin position="265"/>
        <end position="336"/>
    </location>
</feature>
<evidence type="ECO:0000256" key="1">
    <source>
        <dbReference type="ARBA" id="ARBA00023125"/>
    </source>
</evidence>
<sequence length="336" mass="35419">MRIGEIARLAGVSTRAVRHYHRIGLLPEPPRRGNGYREYGLRDAVLLARVRRLAELGLSLDEVRDVLADDAGRELVEVLEELDADLARQEAEVRARRERLAVLLGQAREGRLPAEGPVSPELAALFADMARTGAGRGGPEPRMAALDRDLLTLMDSSFANEEGRRMVAAMRDAVAGPEALERAYDLYARLDELDGAGAGDPRVGPTASLLAGLLPDEVAERAAELDLDAWGGGGGFEGAFLAEFSPAQAEVVRRALRIAAGRVEAPGRAEDSGPAGDAGRAQDGGRAEGTRRVEDPGRATEAGWAKDGGQAQDAGRTKDPGRAGGAGRGERAGGGR</sequence>
<dbReference type="EMBL" id="JAWCTQ010000018">
    <property type="protein sequence ID" value="MDT9683633.1"/>
    <property type="molecule type" value="Genomic_DNA"/>
</dbReference>
<dbReference type="Gene3D" id="1.10.1660.10">
    <property type="match status" value="1"/>
</dbReference>
<dbReference type="CDD" id="cd00592">
    <property type="entry name" value="HTH_MerR-like"/>
    <property type="match status" value="1"/>
</dbReference>
<accession>A0ABU3QLI1</accession>
<dbReference type="PANTHER" id="PTHR30204:SF93">
    <property type="entry name" value="HTH MERR-TYPE DOMAIN-CONTAINING PROTEIN"/>
    <property type="match status" value="1"/>
</dbReference>
<dbReference type="InterPro" id="IPR000551">
    <property type="entry name" value="MerR-type_HTH_dom"/>
</dbReference>
<dbReference type="SUPFAM" id="SSF46955">
    <property type="entry name" value="Putative DNA-binding domain"/>
    <property type="match status" value="1"/>
</dbReference>
<evidence type="ECO:0000313" key="5">
    <source>
        <dbReference type="EMBL" id="MDT9683633.1"/>
    </source>
</evidence>
<evidence type="ECO:0000313" key="6">
    <source>
        <dbReference type="Proteomes" id="UP001250181"/>
    </source>
</evidence>
<feature type="coiled-coil region" evidence="2">
    <location>
        <begin position="72"/>
        <end position="99"/>
    </location>
</feature>
<keyword evidence="2" id="KW-0175">Coiled coil</keyword>
<dbReference type="InterPro" id="IPR009061">
    <property type="entry name" value="DNA-bd_dom_put_sf"/>
</dbReference>
<feature type="compositionally biased region" description="Basic and acidic residues" evidence="3">
    <location>
        <begin position="283"/>
        <end position="298"/>
    </location>
</feature>
<gene>
    <name evidence="5" type="ORF">RND61_16410</name>
</gene>
<comment type="caution">
    <text evidence="5">The sequence shown here is derived from an EMBL/GenBank/DDBJ whole genome shotgun (WGS) entry which is preliminary data.</text>
</comment>
<keyword evidence="6" id="KW-1185">Reference proteome</keyword>
<evidence type="ECO:0000259" key="4">
    <source>
        <dbReference type="PROSITE" id="PS50937"/>
    </source>
</evidence>
<organism evidence="5 6">
    <name type="scientific">Streptomyces tamarix</name>
    <dbReference type="NCBI Taxonomy" id="3078565"/>
    <lineage>
        <taxon>Bacteria</taxon>
        <taxon>Bacillati</taxon>
        <taxon>Actinomycetota</taxon>
        <taxon>Actinomycetes</taxon>
        <taxon>Kitasatosporales</taxon>
        <taxon>Streptomycetaceae</taxon>
        <taxon>Streptomyces</taxon>
    </lineage>
</organism>
<dbReference type="PANTHER" id="PTHR30204">
    <property type="entry name" value="REDOX-CYCLING DRUG-SENSING TRANSCRIPTIONAL ACTIVATOR SOXR"/>
    <property type="match status" value="1"/>
</dbReference>
<dbReference type="RefSeq" id="WP_315878700.1">
    <property type="nucleotide sequence ID" value="NZ_JAWCTQ010000018.1"/>
</dbReference>
<dbReference type="PRINTS" id="PR00040">
    <property type="entry name" value="HTHMERR"/>
</dbReference>